<dbReference type="PANTHER" id="PTHR13271:SF34">
    <property type="entry name" value="N-LYSINE METHYLTRANSFERASE SETD6"/>
    <property type="match status" value="1"/>
</dbReference>
<dbReference type="InterPro" id="IPR050600">
    <property type="entry name" value="SETD3_SETD6_MTase"/>
</dbReference>
<evidence type="ECO:0008006" key="3">
    <source>
        <dbReference type="Google" id="ProtNLM"/>
    </source>
</evidence>
<dbReference type="GO" id="GO:0005634">
    <property type="term" value="C:nucleus"/>
    <property type="evidence" value="ECO:0007669"/>
    <property type="project" value="TreeGrafter"/>
</dbReference>
<evidence type="ECO:0000313" key="2">
    <source>
        <dbReference type="EnsemblPlants" id="EMT20108"/>
    </source>
</evidence>
<protein>
    <recommendedName>
        <fullName evidence="3">N-lysine methyltransferase</fullName>
    </recommendedName>
</protein>
<dbReference type="PANTHER" id="PTHR13271">
    <property type="entry name" value="UNCHARACTERIZED PUTATIVE METHYLTRANSFERASE"/>
    <property type="match status" value="1"/>
</dbReference>
<dbReference type="SUPFAM" id="SSF82199">
    <property type="entry name" value="SET domain"/>
    <property type="match status" value="2"/>
</dbReference>
<dbReference type="EnsemblPlants" id="EMT20108">
    <property type="protein sequence ID" value="EMT20108"/>
    <property type="gene ID" value="F775_00900"/>
</dbReference>
<feature type="compositionally biased region" description="Polar residues" evidence="1">
    <location>
        <begin position="304"/>
        <end position="326"/>
    </location>
</feature>
<dbReference type="GO" id="GO:0016279">
    <property type="term" value="F:protein-lysine N-methyltransferase activity"/>
    <property type="evidence" value="ECO:0007669"/>
    <property type="project" value="TreeGrafter"/>
</dbReference>
<dbReference type="AlphaFoldDB" id="R7WDC2"/>
<accession>R7WDC2</accession>
<feature type="region of interest" description="Disordered" evidence="1">
    <location>
        <begin position="259"/>
        <end position="330"/>
    </location>
</feature>
<evidence type="ECO:0000256" key="1">
    <source>
        <dbReference type="SAM" id="MobiDB-lite"/>
    </source>
</evidence>
<proteinExistence type="predicted"/>
<name>R7WDC2_AEGTA</name>
<organism evidence="2">
    <name type="scientific">Aegilops tauschii</name>
    <name type="common">Tausch's goatgrass</name>
    <name type="synonym">Aegilops squarrosa</name>
    <dbReference type="NCBI Taxonomy" id="37682"/>
    <lineage>
        <taxon>Eukaryota</taxon>
        <taxon>Viridiplantae</taxon>
        <taxon>Streptophyta</taxon>
        <taxon>Embryophyta</taxon>
        <taxon>Tracheophyta</taxon>
        <taxon>Spermatophyta</taxon>
        <taxon>Magnoliopsida</taxon>
        <taxon>Liliopsida</taxon>
        <taxon>Poales</taxon>
        <taxon>Poaceae</taxon>
        <taxon>BOP clade</taxon>
        <taxon>Pooideae</taxon>
        <taxon>Triticodae</taxon>
        <taxon>Triticeae</taxon>
        <taxon>Triticinae</taxon>
        <taxon>Aegilops</taxon>
    </lineage>
</organism>
<feature type="compositionally biased region" description="Acidic residues" evidence="1">
    <location>
        <begin position="266"/>
        <end position="303"/>
    </location>
</feature>
<dbReference type="InterPro" id="IPR046341">
    <property type="entry name" value="SET_dom_sf"/>
</dbReference>
<dbReference type="Gene3D" id="3.90.1410.10">
    <property type="entry name" value="set domain protein methyltransferase, domain 1"/>
    <property type="match status" value="1"/>
</dbReference>
<sequence length="569" mass="62423">MVVAATWEVAALGGCQDRLLAEVPEIAGNGNAAEAGEGLRSILGWERMANVPPTSGPGGEVGRRRARPFRVRADTNKAQNWAENGSAGGGKSGRASAWVGADRKVSPTLQPKRTRANEMGRLVEVALTKPASENLKRAHVSNYQNYWAKQIITAGKLAPPSSSGNTSAVSCAAAMDAATARQTVKQDREFLCEDWKECIEPLISSGELGVKPDDLSLEKYFAAKSLLSSRSFRIDKYHGSGMVPLADLFNHKTDGEHVHFTKSDASDSDEEEDGDDQSNTDLDEEGDDDQNNVELVEEEDGDDQSNASADEQSTVENSTANPSGEGSNDEDLEMIIVREANPGDEVYNTYGTMGNAALLHRYGFTELDNPYDIVNIDLTLVTKWCSSKYSHRYAKARVSLWHMLGYSGCTSEDAEYFEISYDGEPQLELLILLYIIFLEPEVYDKLVCVSEDLVGDDDQDDEQDTIDSFAKVVKVTRPAKNGVEKLPDVKKLLQSEGIGSALASIADIRESLYGSSTLKDDEEKLRACSPVGERSIYHSLVLRVSERKILGRLRKHASSWPKTKKRKHT</sequence>
<feature type="region of interest" description="Disordered" evidence="1">
    <location>
        <begin position="76"/>
        <end position="99"/>
    </location>
</feature>
<reference evidence="2" key="1">
    <citation type="submission" date="2015-06" db="UniProtKB">
        <authorList>
            <consortium name="EnsemblPlants"/>
        </authorList>
    </citation>
    <scope>IDENTIFICATION</scope>
</reference>